<gene>
    <name evidence="1" type="ORF">ACFPN5_05915</name>
</gene>
<protein>
    <submittedName>
        <fullName evidence="1">Uncharacterized protein</fullName>
    </submittedName>
</protein>
<organism evidence="1 2">
    <name type="scientific">Massilia niabensis</name>
    <dbReference type="NCBI Taxonomy" id="544910"/>
    <lineage>
        <taxon>Bacteria</taxon>
        <taxon>Pseudomonadati</taxon>
        <taxon>Pseudomonadota</taxon>
        <taxon>Betaproteobacteria</taxon>
        <taxon>Burkholderiales</taxon>
        <taxon>Oxalobacteraceae</taxon>
        <taxon>Telluria group</taxon>
        <taxon>Massilia</taxon>
    </lineage>
</organism>
<comment type="caution">
    <text evidence="1">The sequence shown here is derived from an EMBL/GenBank/DDBJ whole genome shotgun (WGS) entry which is preliminary data.</text>
</comment>
<accession>A0ABW0L1M9</accession>
<evidence type="ECO:0000313" key="1">
    <source>
        <dbReference type="EMBL" id="MFC5459340.1"/>
    </source>
</evidence>
<dbReference type="Proteomes" id="UP001596050">
    <property type="component" value="Unassembled WGS sequence"/>
</dbReference>
<dbReference type="RefSeq" id="WP_379781097.1">
    <property type="nucleotide sequence ID" value="NZ_JBHSMU010000005.1"/>
</dbReference>
<keyword evidence="2" id="KW-1185">Reference proteome</keyword>
<name>A0ABW0L1M9_9BURK</name>
<proteinExistence type="predicted"/>
<evidence type="ECO:0000313" key="2">
    <source>
        <dbReference type="Proteomes" id="UP001596050"/>
    </source>
</evidence>
<sequence>MRTAADTATQVAFRWLGRLFFVIVSSDIFESLVSFPDEPGVRLKITTVPLVLTLPTRLVQPSNRSTASEMANAPVNALVLTPRRMSADVNMLMPAWRANSGMESVATPAGILNGRGNSWAVDVPA</sequence>
<reference evidence="2" key="1">
    <citation type="journal article" date="2019" name="Int. J. Syst. Evol. Microbiol.">
        <title>The Global Catalogue of Microorganisms (GCM) 10K type strain sequencing project: providing services to taxonomists for standard genome sequencing and annotation.</title>
        <authorList>
            <consortium name="The Broad Institute Genomics Platform"/>
            <consortium name="The Broad Institute Genome Sequencing Center for Infectious Disease"/>
            <person name="Wu L."/>
            <person name="Ma J."/>
        </authorList>
    </citation>
    <scope>NUCLEOTIDE SEQUENCE [LARGE SCALE GENOMIC DNA]</scope>
    <source>
        <strain evidence="2">KACC 12649</strain>
    </source>
</reference>
<dbReference type="EMBL" id="JBHSMU010000005">
    <property type="protein sequence ID" value="MFC5459340.1"/>
    <property type="molecule type" value="Genomic_DNA"/>
</dbReference>